<dbReference type="EMBL" id="DF977462">
    <property type="protein sequence ID" value="GAP88869.1"/>
    <property type="molecule type" value="Genomic_DNA"/>
</dbReference>
<name>A0A1W2TKS2_ROSNE</name>
<proteinExistence type="predicted"/>
<feature type="compositionally biased region" description="Basic and acidic residues" evidence="1">
    <location>
        <begin position="7"/>
        <end position="29"/>
    </location>
</feature>
<dbReference type="STRING" id="77044.A0A1W2TKS2"/>
<dbReference type="OrthoDB" id="5326237at2759"/>
<evidence type="ECO:0000313" key="3">
    <source>
        <dbReference type="Proteomes" id="UP000054516"/>
    </source>
</evidence>
<dbReference type="Proteomes" id="UP000054516">
    <property type="component" value="Unassembled WGS sequence"/>
</dbReference>
<gene>
    <name evidence="2" type="ORF">SAMD00023353_1700690</name>
</gene>
<dbReference type="AlphaFoldDB" id="A0A1W2TKS2"/>
<evidence type="ECO:0000313" key="2">
    <source>
        <dbReference type="EMBL" id="GAP88869.1"/>
    </source>
</evidence>
<protein>
    <submittedName>
        <fullName evidence="2">Uncharacterized protein</fullName>
    </submittedName>
</protein>
<keyword evidence="3" id="KW-1185">Reference proteome</keyword>
<reference evidence="2" key="1">
    <citation type="submission" date="2016-03" db="EMBL/GenBank/DDBJ databases">
        <title>Draft genome sequence of Rosellinia necatrix.</title>
        <authorList>
            <person name="Kanematsu S."/>
        </authorList>
    </citation>
    <scope>NUCLEOTIDE SEQUENCE [LARGE SCALE GENOMIC DNA]</scope>
    <source>
        <strain evidence="2">W97</strain>
    </source>
</reference>
<feature type="region of interest" description="Disordered" evidence="1">
    <location>
        <begin position="1"/>
        <end position="29"/>
    </location>
</feature>
<organism evidence="2">
    <name type="scientific">Rosellinia necatrix</name>
    <name type="common">White root-rot fungus</name>
    <dbReference type="NCBI Taxonomy" id="77044"/>
    <lineage>
        <taxon>Eukaryota</taxon>
        <taxon>Fungi</taxon>
        <taxon>Dikarya</taxon>
        <taxon>Ascomycota</taxon>
        <taxon>Pezizomycotina</taxon>
        <taxon>Sordariomycetes</taxon>
        <taxon>Xylariomycetidae</taxon>
        <taxon>Xylariales</taxon>
        <taxon>Xylariaceae</taxon>
        <taxon>Rosellinia</taxon>
    </lineage>
</organism>
<accession>A0A1W2TKS2</accession>
<evidence type="ECO:0000256" key="1">
    <source>
        <dbReference type="SAM" id="MobiDB-lite"/>
    </source>
</evidence>
<sequence length="138" mass="15609">MAMPSKGSHDMKPVKGQLSHDGETPEEQQLQRDLDHLALLLVRCREMRTTIPRMLISMPEAARSHPDSQEAVFNEVVDIMKSAGAEIQDFRTLYSSEETKKVLEKAKKSRAANPKGIKTWLYEDHSDWADVPQAPQVP</sequence>